<comment type="subcellular location">
    <subcellularLocation>
        <location evidence="1">Membrane</location>
        <topology evidence="1">Multi-pass membrane protein</topology>
    </subcellularLocation>
</comment>
<evidence type="ECO:0000259" key="6">
    <source>
        <dbReference type="Pfam" id="PF04932"/>
    </source>
</evidence>
<dbReference type="PANTHER" id="PTHR37422">
    <property type="entry name" value="TEICHURONIC ACID BIOSYNTHESIS PROTEIN TUAE"/>
    <property type="match status" value="1"/>
</dbReference>
<gene>
    <name evidence="7" type="ORF">ACFQ45_08990</name>
</gene>
<keyword evidence="3 5" id="KW-1133">Transmembrane helix</keyword>
<keyword evidence="8" id="KW-1185">Reference proteome</keyword>
<feature type="transmembrane region" description="Helical" evidence="5">
    <location>
        <begin position="71"/>
        <end position="95"/>
    </location>
</feature>
<dbReference type="Pfam" id="PF04932">
    <property type="entry name" value="Wzy_C"/>
    <property type="match status" value="1"/>
</dbReference>
<evidence type="ECO:0000256" key="5">
    <source>
        <dbReference type="SAM" id="Phobius"/>
    </source>
</evidence>
<dbReference type="GO" id="GO:0016874">
    <property type="term" value="F:ligase activity"/>
    <property type="evidence" value="ECO:0007669"/>
    <property type="project" value="UniProtKB-KW"/>
</dbReference>
<keyword evidence="2 5" id="KW-0812">Transmembrane</keyword>
<dbReference type="PANTHER" id="PTHR37422:SF13">
    <property type="entry name" value="LIPOPOLYSACCHARIDE BIOSYNTHESIS PROTEIN PA4999-RELATED"/>
    <property type="match status" value="1"/>
</dbReference>
<keyword evidence="4 5" id="KW-0472">Membrane</keyword>
<dbReference type="Proteomes" id="UP001597059">
    <property type="component" value="Unassembled WGS sequence"/>
</dbReference>
<keyword evidence="7" id="KW-0436">Ligase</keyword>
<reference evidence="8" key="1">
    <citation type="journal article" date="2019" name="Int. J. Syst. Evol. Microbiol.">
        <title>The Global Catalogue of Microorganisms (GCM) 10K type strain sequencing project: providing services to taxonomists for standard genome sequencing and annotation.</title>
        <authorList>
            <consortium name="The Broad Institute Genomics Platform"/>
            <consortium name="The Broad Institute Genome Sequencing Center for Infectious Disease"/>
            <person name="Wu L."/>
            <person name="Ma J."/>
        </authorList>
    </citation>
    <scope>NUCLEOTIDE SEQUENCE [LARGE SCALE GENOMIC DNA]</scope>
    <source>
        <strain evidence="8">JCM 30774</strain>
    </source>
</reference>
<feature type="non-terminal residue" evidence="7">
    <location>
        <position position="1"/>
    </location>
</feature>
<evidence type="ECO:0000256" key="3">
    <source>
        <dbReference type="ARBA" id="ARBA00022989"/>
    </source>
</evidence>
<feature type="transmembrane region" description="Helical" evidence="5">
    <location>
        <begin position="46"/>
        <end position="65"/>
    </location>
</feature>
<protein>
    <submittedName>
        <fullName evidence="7">O-antigen ligase family protein</fullName>
    </submittedName>
</protein>
<feature type="domain" description="O-antigen ligase-related" evidence="6">
    <location>
        <begin position="74"/>
        <end position="224"/>
    </location>
</feature>
<feature type="transmembrane region" description="Helical" evidence="5">
    <location>
        <begin position="248"/>
        <end position="267"/>
    </location>
</feature>
<dbReference type="InterPro" id="IPR051533">
    <property type="entry name" value="WaaL-like"/>
</dbReference>
<dbReference type="EMBL" id="JBHTMN010000010">
    <property type="protein sequence ID" value="MFD1383500.1"/>
    <property type="molecule type" value="Genomic_DNA"/>
</dbReference>
<proteinExistence type="predicted"/>
<evidence type="ECO:0000256" key="4">
    <source>
        <dbReference type="ARBA" id="ARBA00023136"/>
    </source>
</evidence>
<evidence type="ECO:0000313" key="7">
    <source>
        <dbReference type="EMBL" id="MFD1383500.1"/>
    </source>
</evidence>
<comment type="caution">
    <text evidence="7">The sequence shown here is derived from an EMBL/GenBank/DDBJ whole genome shotgun (WGS) entry which is preliminary data.</text>
</comment>
<accession>A0ABW4B4I4</accession>
<dbReference type="InterPro" id="IPR007016">
    <property type="entry name" value="O-antigen_ligase-rel_domated"/>
</dbReference>
<sequence length="298" mass="34825">IYSFFAVGAYACIQLILSFFGINDPFANQKLSFMVRPNAFAYEPSFYALFMVPMVFYFNNLYLIYKARGVGFRVLLLNIFYLASTSTGTVFAYIIYLMMSISKIQRLLPYIVLVLLLIILSYPFFSDIYDTFFFKFFRWDFYNHWSFRERWGQIVNSYFVFKDNPIFGVGLGGVGMYIFERYSQGQDYYLRASETLLTFKSFDPMNVTTEILASQGVFGVVCYLIFLLFLFGKVKYAIKRAQLNEEKAMLKSLLVATVLMLVVLQFNQGVFRTYIWVQMAVLYSASMHVLSGRRLSLW</sequence>
<evidence type="ECO:0000256" key="2">
    <source>
        <dbReference type="ARBA" id="ARBA00022692"/>
    </source>
</evidence>
<evidence type="ECO:0000313" key="8">
    <source>
        <dbReference type="Proteomes" id="UP001597059"/>
    </source>
</evidence>
<feature type="transmembrane region" description="Helical" evidence="5">
    <location>
        <begin position="107"/>
        <end position="125"/>
    </location>
</feature>
<name>A0ABW4B4I4_9GAMM</name>
<feature type="transmembrane region" description="Helical" evidence="5">
    <location>
        <begin position="211"/>
        <end position="236"/>
    </location>
</feature>
<evidence type="ECO:0000256" key="1">
    <source>
        <dbReference type="ARBA" id="ARBA00004141"/>
    </source>
</evidence>
<dbReference type="RefSeq" id="WP_377366834.1">
    <property type="nucleotide sequence ID" value="NZ_JBHTMN010000010.1"/>
</dbReference>
<organism evidence="7 8">
    <name type="scientific">Rhodanobacter aciditrophus</name>
    <dbReference type="NCBI Taxonomy" id="1623218"/>
    <lineage>
        <taxon>Bacteria</taxon>
        <taxon>Pseudomonadati</taxon>
        <taxon>Pseudomonadota</taxon>
        <taxon>Gammaproteobacteria</taxon>
        <taxon>Lysobacterales</taxon>
        <taxon>Rhodanobacteraceae</taxon>
        <taxon>Rhodanobacter</taxon>
    </lineage>
</organism>
<feature type="transmembrane region" description="Helical" evidence="5">
    <location>
        <begin position="6"/>
        <end position="26"/>
    </location>
</feature>